<accession>A3V212</accession>
<comment type="caution">
    <text evidence="2">The sequence shown here is derived from an EMBL/GenBank/DDBJ whole genome shotgun (WGS) entry which is preliminary data.</text>
</comment>
<dbReference type="HOGENOM" id="CLU_1893648_0_0_5"/>
<reference evidence="2 3" key="1">
    <citation type="submission" date="2006-01" db="EMBL/GenBank/DDBJ databases">
        <authorList>
            <person name="Hagstrom A."/>
            <person name="Ferriera S."/>
            <person name="Johnson J."/>
            <person name="Kravitz S."/>
            <person name="Halpern A."/>
            <person name="Remington K."/>
            <person name="Beeson K."/>
            <person name="Tran B."/>
            <person name="Rogers Y.-H."/>
            <person name="Friedman R."/>
            <person name="Venter J.C."/>
        </authorList>
    </citation>
    <scope>NUCLEOTIDE SEQUENCE [LARGE SCALE GENOMIC DNA]</scope>
    <source>
        <strain evidence="2 3">SKA53</strain>
    </source>
</reference>
<keyword evidence="1" id="KW-0812">Transmembrane</keyword>
<dbReference type="AlphaFoldDB" id="A3V212"/>
<organism evidence="2 3">
    <name type="scientific">Yoonia vestfoldensis SKA53</name>
    <dbReference type="NCBI Taxonomy" id="314232"/>
    <lineage>
        <taxon>Bacteria</taxon>
        <taxon>Pseudomonadati</taxon>
        <taxon>Pseudomonadota</taxon>
        <taxon>Alphaproteobacteria</taxon>
        <taxon>Rhodobacterales</taxon>
        <taxon>Paracoccaceae</taxon>
        <taxon>Yoonia</taxon>
    </lineage>
</organism>
<protein>
    <submittedName>
        <fullName evidence="2">Uncharacterized protein</fullName>
    </submittedName>
</protein>
<proteinExistence type="predicted"/>
<dbReference type="Proteomes" id="UP000004507">
    <property type="component" value="Unassembled WGS sequence"/>
</dbReference>
<dbReference type="STRING" id="314232.SKA53_11188"/>
<keyword evidence="1" id="KW-1133">Transmembrane helix</keyword>
<sequence length="134" mass="14506">MVSGQSITNWLLALNLLLVGWLLIRVMRDQRDLSDIKSSLKQIVQSVPPTNSPEVTVTQVDTPDVAQLTQRVAANHGPQAKSASNIVAFIAARQAGRSLEEAAQQYDLTEDEAFAISVSYRDATPSPANNDAMS</sequence>
<evidence type="ECO:0000256" key="1">
    <source>
        <dbReference type="SAM" id="Phobius"/>
    </source>
</evidence>
<keyword evidence="1" id="KW-0472">Membrane</keyword>
<feature type="transmembrane region" description="Helical" evidence="1">
    <location>
        <begin position="6"/>
        <end position="24"/>
    </location>
</feature>
<dbReference type="EMBL" id="AAMS01000002">
    <property type="protein sequence ID" value="EAQ07393.1"/>
    <property type="molecule type" value="Genomic_DNA"/>
</dbReference>
<evidence type="ECO:0000313" key="2">
    <source>
        <dbReference type="EMBL" id="EAQ07393.1"/>
    </source>
</evidence>
<evidence type="ECO:0000313" key="3">
    <source>
        <dbReference type="Proteomes" id="UP000004507"/>
    </source>
</evidence>
<keyword evidence="3" id="KW-1185">Reference proteome</keyword>
<gene>
    <name evidence="2" type="ORF">SKA53_11188</name>
</gene>
<name>A3V212_9RHOB</name>